<protein>
    <submittedName>
        <fullName evidence="1">Uncharacterized protein</fullName>
    </submittedName>
</protein>
<dbReference type="Proteomes" id="UP000323876">
    <property type="component" value="Unassembled WGS sequence"/>
</dbReference>
<name>A0A5N0EJF4_9NOCA</name>
<reference evidence="1 2" key="1">
    <citation type="submission" date="2019-09" db="EMBL/GenBank/DDBJ databases">
        <authorList>
            <person name="Wang X."/>
        </authorList>
    </citation>
    <scope>NUCLEOTIDE SEQUENCE [LARGE SCALE GENOMIC DNA]</scope>
    <source>
        <strain evidence="1 2">CICC 11023</strain>
    </source>
</reference>
<organism evidence="1 2">
    <name type="scientific">Nocardia colli</name>
    <dbReference type="NCBI Taxonomy" id="2545717"/>
    <lineage>
        <taxon>Bacteria</taxon>
        <taxon>Bacillati</taxon>
        <taxon>Actinomycetota</taxon>
        <taxon>Actinomycetes</taxon>
        <taxon>Mycobacteriales</taxon>
        <taxon>Nocardiaceae</taxon>
        <taxon>Nocardia</taxon>
    </lineage>
</organism>
<accession>A0A5N0EJF4</accession>
<dbReference type="RefSeq" id="WP_150401810.1">
    <property type="nucleotide sequence ID" value="NZ_VXLC01000003.1"/>
</dbReference>
<sequence>MGAISWLAFRGKGFDGVCAELGLRRTGERVEFPRPHAVATELADGWLVVVVIDDSSEFVDEGAKGPALERLSAGCEVVSCTLDDYTRYADVAGWYDGAQVWSVVRDSPADGEYHDLRVVGQLPLRLWDDLDQLLAEQRAADDRDEVDYLFDVPEQLGWSLTGFRHSARFGEPRPEFFEVLDRPAIADLMSLTAEMIGYALAALGYRPVGEFGIAWGAEYVLTDRMSELVAPAIRVFLERSPGGEVAVSADATVISTGVRDVMLTLPSQAWLEYDSEQCVRRGVIDSIGFGKFESSWSFPGALSVQEFVTNGRDGVEWVLSYAAGPVFQWHAERDTVAQLVVLARVQNEGGYVEPERLRGTVVLCLLDDAATTAADLMQWYLSLERYYARESRERAAAFDHALRDRFPEYARLRGISG</sequence>
<keyword evidence="2" id="KW-1185">Reference proteome</keyword>
<dbReference type="EMBL" id="VXLC01000003">
    <property type="protein sequence ID" value="KAA8889538.1"/>
    <property type="molecule type" value="Genomic_DNA"/>
</dbReference>
<dbReference type="AlphaFoldDB" id="A0A5N0EJF4"/>
<dbReference type="OrthoDB" id="4553115at2"/>
<evidence type="ECO:0000313" key="1">
    <source>
        <dbReference type="EMBL" id="KAA8889538.1"/>
    </source>
</evidence>
<evidence type="ECO:0000313" key="2">
    <source>
        <dbReference type="Proteomes" id="UP000323876"/>
    </source>
</evidence>
<proteinExistence type="predicted"/>
<gene>
    <name evidence="1" type="ORF">F3087_11535</name>
</gene>
<comment type="caution">
    <text evidence="1">The sequence shown here is derived from an EMBL/GenBank/DDBJ whole genome shotgun (WGS) entry which is preliminary data.</text>
</comment>